<organism evidence="2 3">
    <name type="scientific">Leptospira johnsonii</name>
    <dbReference type="NCBI Taxonomy" id="1917820"/>
    <lineage>
        <taxon>Bacteria</taxon>
        <taxon>Pseudomonadati</taxon>
        <taxon>Spirochaetota</taxon>
        <taxon>Spirochaetia</taxon>
        <taxon>Leptospirales</taxon>
        <taxon>Leptospiraceae</taxon>
        <taxon>Leptospira</taxon>
    </lineage>
</organism>
<feature type="region of interest" description="Disordered" evidence="1">
    <location>
        <begin position="1"/>
        <end position="24"/>
    </location>
</feature>
<comment type="caution">
    <text evidence="2">The sequence shown here is derived from an EMBL/GenBank/DDBJ whole genome shotgun (WGS) entry which is preliminary data.</text>
</comment>
<name>A0A2P2D4U4_9LEPT</name>
<protein>
    <submittedName>
        <fullName evidence="2">Putative cytochrome c-type biogenesis protein CcsB</fullName>
    </submittedName>
</protein>
<accession>A0A2P2D4U4</accession>
<reference evidence="2 3" key="1">
    <citation type="submission" date="2018-02" db="EMBL/GenBank/DDBJ databases">
        <title>Novel Leptospira species isolated from soil and water in Japan.</title>
        <authorList>
            <person name="Nakao R."/>
            <person name="Masuzawa T."/>
        </authorList>
    </citation>
    <scope>NUCLEOTIDE SEQUENCE [LARGE SCALE GENOMIC DNA]</scope>
    <source>
        <strain evidence="2 3">E8</strain>
    </source>
</reference>
<evidence type="ECO:0000256" key="1">
    <source>
        <dbReference type="SAM" id="MobiDB-lite"/>
    </source>
</evidence>
<evidence type="ECO:0000313" key="3">
    <source>
        <dbReference type="Proteomes" id="UP000245076"/>
    </source>
</evidence>
<evidence type="ECO:0000313" key="2">
    <source>
        <dbReference type="EMBL" id="GBF39664.1"/>
    </source>
</evidence>
<dbReference type="EMBL" id="BFAY01000011">
    <property type="protein sequence ID" value="GBF39664.1"/>
    <property type="molecule type" value="Genomic_DNA"/>
</dbReference>
<dbReference type="AlphaFoldDB" id="A0A2P2D4U4"/>
<gene>
    <name evidence="2" type="ORF">LPTSP1_26670</name>
</gene>
<dbReference type="Proteomes" id="UP000245076">
    <property type="component" value="Unassembled WGS sequence"/>
</dbReference>
<keyword evidence="3" id="KW-1185">Reference proteome</keyword>
<sequence>MENAKKKKEMISIQDQSKKGMGYSANTIGSANAIKAENGKKKAVRNNLLSDKNLKKGILPGN</sequence>
<proteinExistence type="predicted"/>